<accession>A0A058ZGD5</accession>
<dbReference type="PANTHER" id="PTHR10443">
    <property type="entry name" value="MICROSOMAL DIPEPTIDASE"/>
    <property type="match status" value="1"/>
</dbReference>
<feature type="compositionally biased region" description="Basic and acidic residues" evidence="2">
    <location>
        <begin position="307"/>
        <end position="318"/>
    </location>
</feature>
<dbReference type="GO" id="GO:0070573">
    <property type="term" value="F:metallodipeptidase activity"/>
    <property type="evidence" value="ECO:0007669"/>
    <property type="project" value="InterPro"/>
</dbReference>
<dbReference type="InterPro" id="IPR000180">
    <property type="entry name" value="Dipep_AS"/>
</dbReference>
<keyword evidence="1" id="KW-0482">Metalloprotease</keyword>
<reference evidence="3" key="1">
    <citation type="submission" date="2013-04" db="EMBL/GenBank/DDBJ databases">
        <title>The Genome Sequence of Fonticula alba ATCC 38817.</title>
        <authorList>
            <consortium name="The Broad Institute Genomics Platform"/>
            <person name="Russ C."/>
            <person name="Cuomo C."/>
            <person name="Burger G."/>
            <person name="Gray M.W."/>
            <person name="Holland P.W.H."/>
            <person name="King N."/>
            <person name="Lang F.B.F."/>
            <person name="Roger A.J."/>
            <person name="Ruiz-Trillo I."/>
            <person name="Brown M."/>
            <person name="Walker B."/>
            <person name="Young S."/>
            <person name="Zeng Q."/>
            <person name="Gargeya S."/>
            <person name="Fitzgerald M."/>
            <person name="Haas B."/>
            <person name="Abouelleil A."/>
            <person name="Allen A.W."/>
            <person name="Alvarado L."/>
            <person name="Arachchi H.M."/>
            <person name="Berlin A.M."/>
            <person name="Chapman S.B."/>
            <person name="Gainer-Dewar J."/>
            <person name="Goldberg J."/>
            <person name="Griggs A."/>
            <person name="Gujja S."/>
            <person name="Hansen M."/>
            <person name="Howarth C."/>
            <person name="Imamovic A."/>
            <person name="Ireland A."/>
            <person name="Larimer J."/>
            <person name="McCowan C."/>
            <person name="Murphy C."/>
            <person name="Pearson M."/>
            <person name="Poon T.W."/>
            <person name="Priest M."/>
            <person name="Roberts A."/>
            <person name="Saif S."/>
            <person name="Shea T."/>
            <person name="Sisk P."/>
            <person name="Sykes S."/>
            <person name="Wortman J."/>
            <person name="Nusbaum C."/>
            <person name="Birren B."/>
        </authorList>
    </citation>
    <scope>NUCLEOTIDE SEQUENCE [LARGE SCALE GENOMIC DNA]</scope>
    <source>
        <strain evidence="3">ATCC 38817</strain>
    </source>
</reference>
<dbReference type="RefSeq" id="XP_009492674.1">
    <property type="nucleotide sequence ID" value="XM_009494399.1"/>
</dbReference>
<dbReference type="InterPro" id="IPR032466">
    <property type="entry name" value="Metal_Hydrolase"/>
</dbReference>
<dbReference type="PROSITE" id="PS00869">
    <property type="entry name" value="RENAL_DIPEPTIDASE_1"/>
    <property type="match status" value="1"/>
</dbReference>
<dbReference type="Gene3D" id="3.20.20.140">
    <property type="entry name" value="Metal-dependent hydrolases"/>
    <property type="match status" value="1"/>
</dbReference>
<proteinExistence type="inferred from homology"/>
<comment type="similarity">
    <text evidence="1">Belongs to the metallo-dependent hydrolases superfamily. Peptidase M19 family.</text>
</comment>
<gene>
    <name evidence="3" type="ORF">H696_00526</name>
</gene>
<dbReference type="PANTHER" id="PTHR10443:SF12">
    <property type="entry name" value="DIPEPTIDASE"/>
    <property type="match status" value="1"/>
</dbReference>
<dbReference type="CDD" id="cd01301">
    <property type="entry name" value="rDP_like"/>
    <property type="match status" value="1"/>
</dbReference>
<dbReference type="OMA" id="CDHPRNI"/>
<keyword evidence="1" id="KW-0479">Metal-binding</keyword>
<keyword evidence="4" id="KW-1185">Reference proteome</keyword>
<dbReference type="EC" id="3.4.13.19" evidence="1"/>
<dbReference type="Proteomes" id="UP000030693">
    <property type="component" value="Unassembled WGS sequence"/>
</dbReference>
<evidence type="ECO:0000256" key="2">
    <source>
        <dbReference type="SAM" id="MobiDB-lite"/>
    </source>
</evidence>
<dbReference type="MEROPS" id="M19.001"/>
<dbReference type="eggNOG" id="KOG4127">
    <property type="taxonomic scope" value="Eukaryota"/>
</dbReference>
<dbReference type="EMBL" id="KB932201">
    <property type="protein sequence ID" value="KCV72973.1"/>
    <property type="molecule type" value="Genomic_DNA"/>
</dbReference>
<comment type="catalytic activity">
    <reaction evidence="1">
        <text>an L-aminoacyl-L-amino acid + H2O = 2 an L-alpha-amino acid</text>
        <dbReference type="Rhea" id="RHEA:48940"/>
        <dbReference type="ChEBI" id="CHEBI:15377"/>
        <dbReference type="ChEBI" id="CHEBI:59869"/>
        <dbReference type="ChEBI" id="CHEBI:77460"/>
        <dbReference type="EC" id="3.4.13.19"/>
    </reaction>
</comment>
<protein>
    <recommendedName>
        <fullName evidence="1">Dipeptidase</fullName>
        <ecNumber evidence="1">3.4.13.19</ecNumber>
    </recommendedName>
</protein>
<comment type="cofactor">
    <cofactor evidence="1">
        <name>Zn(2+)</name>
        <dbReference type="ChEBI" id="CHEBI:29105"/>
    </cofactor>
</comment>
<evidence type="ECO:0000256" key="1">
    <source>
        <dbReference type="RuleBase" id="RU341113"/>
    </source>
</evidence>
<dbReference type="OrthoDB" id="445695at2759"/>
<dbReference type="GO" id="GO:0046872">
    <property type="term" value="F:metal ion binding"/>
    <property type="evidence" value="ECO:0007669"/>
    <property type="project" value="UniProtKB-UniRule"/>
</dbReference>
<dbReference type="AlphaFoldDB" id="A0A058ZGD5"/>
<dbReference type="GeneID" id="20525251"/>
<organism evidence="3">
    <name type="scientific">Fonticula alba</name>
    <name type="common">Slime mold</name>
    <dbReference type="NCBI Taxonomy" id="691883"/>
    <lineage>
        <taxon>Eukaryota</taxon>
        <taxon>Rotosphaerida</taxon>
        <taxon>Fonticulaceae</taxon>
        <taxon>Fonticula</taxon>
    </lineage>
</organism>
<sequence length="327" mass="36017">MNVCHIPRLRAGGVGGQFWSVYVPCKANYKEWSDDVLQTLEQIDLSRRMISHYDDTFAYAITANDIRKALSEGKIASLLGIEGGHQIDGSLYALRAMYDLGVRYMTLSHNCNTAWIDSATTTPEHNGLTEFGETVVREMNRLGMLIDLSHVSAKAMADVLSVTQAPVIFSHSSAFSVCDHARNVPDHLLRQVATNKGIVMVNFASKFICCAETSFNCTSVDVADHVDQIVRVAGIDHVGLGGDYDGVPFLPSDMQDVSTYPVLFAELMSRGYSDEDLIKLSNANIIRVLEDVERVAARIQMSGVLPDETKQPHFEKENPPAAVDAEF</sequence>
<keyword evidence="1" id="KW-0645">Protease</keyword>
<evidence type="ECO:0000313" key="4">
    <source>
        <dbReference type="Proteomes" id="UP000030693"/>
    </source>
</evidence>
<dbReference type="STRING" id="691883.A0A058ZGD5"/>
<name>A0A058ZGD5_FONAL</name>
<dbReference type="Pfam" id="PF01244">
    <property type="entry name" value="Peptidase_M19"/>
    <property type="match status" value="1"/>
</dbReference>
<keyword evidence="1" id="KW-0862">Zinc</keyword>
<dbReference type="SUPFAM" id="SSF51556">
    <property type="entry name" value="Metallo-dependent hydrolases"/>
    <property type="match status" value="1"/>
</dbReference>
<dbReference type="PROSITE" id="PS51365">
    <property type="entry name" value="RENAL_DIPEPTIDASE_2"/>
    <property type="match status" value="1"/>
</dbReference>
<feature type="region of interest" description="Disordered" evidence="2">
    <location>
        <begin position="307"/>
        <end position="327"/>
    </location>
</feature>
<keyword evidence="1" id="KW-0378">Hydrolase</keyword>
<dbReference type="GO" id="GO:0006508">
    <property type="term" value="P:proteolysis"/>
    <property type="evidence" value="ECO:0007669"/>
    <property type="project" value="UniProtKB-KW"/>
</dbReference>
<evidence type="ECO:0000313" key="3">
    <source>
        <dbReference type="EMBL" id="KCV72973.1"/>
    </source>
</evidence>
<keyword evidence="1" id="KW-0224">Dipeptidase</keyword>
<dbReference type="InterPro" id="IPR008257">
    <property type="entry name" value="Pept_M19"/>
</dbReference>